<comment type="similarity">
    <text evidence="2 6">Belongs to the BI1 family.</text>
</comment>
<dbReference type="Proteomes" id="UP000051672">
    <property type="component" value="Unassembled WGS sequence"/>
</dbReference>
<evidence type="ECO:0000256" key="5">
    <source>
        <dbReference type="ARBA" id="ARBA00023136"/>
    </source>
</evidence>
<dbReference type="EMBL" id="AYZQ01000001">
    <property type="protein sequence ID" value="KRM72889.1"/>
    <property type="molecule type" value="Genomic_DNA"/>
</dbReference>
<evidence type="ECO:0000256" key="4">
    <source>
        <dbReference type="ARBA" id="ARBA00022989"/>
    </source>
</evidence>
<feature type="transmembrane region" description="Helical" evidence="6">
    <location>
        <begin position="56"/>
        <end position="74"/>
    </location>
</feature>
<feature type="transmembrane region" description="Helical" evidence="6">
    <location>
        <begin position="81"/>
        <end position="102"/>
    </location>
</feature>
<feature type="transmembrane region" description="Helical" evidence="6">
    <location>
        <begin position="108"/>
        <end position="128"/>
    </location>
</feature>
<dbReference type="PANTHER" id="PTHR23291:SF50">
    <property type="entry name" value="PROTEIN LIFEGUARD 4"/>
    <property type="match status" value="1"/>
</dbReference>
<dbReference type="GO" id="GO:0005886">
    <property type="term" value="C:plasma membrane"/>
    <property type="evidence" value="ECO:0007669"/>
    <property type="project" value="TreeGrafter"/>
</dbReference>
<dbReference type="OrthoDB" id="9793828at2"/>
<keyword evidence="5 6" id="KW-0472">Membrane</keyword>
<organism evidence="7 8">
    <name type="scientific">Lacticaseibacillus brantae DSM 23927</name>
    <dbReference type="NCBI Taxonomy" id="1423727"/>
    <lineage>
        <taxon>Bacteria</taxon>
        <taxon>Bacillati</taxon>
        <taxon>Bacillota</taxon>
        <taxon>Bacilli</taxon>
        <taxon>Lactobacillales</taxon>
        <taxon>Lactobacillaceae</taxon>
        <taxon>Lacticaseibacillus</taxon>
    </lineage>
</organism>
<dbReference type="STRING" id="1423727.FC34_GL000601"/>
<dbReference type="RefSeq" id="WP_057893898.1">
    <property type="nucleotide sequence ID" value="NZ_AYZQ01000001.1"/>
</dbReference>
<feature type="transmembrane region" description="Helical" evidence="6">
    <location>
        <begin position="206"/>
        <end position="229"/>
    </location>
</feature>
<name>A0A0R2B918_9LACO</name>
<accession>A0A0R2B918</accession>
<keyword evidence="3 6" id="KW-0812">Transmembrane</keyword>
<dbReference type="PATRIC" id="fig|1423727.3.peg.604"/>
<evidence type="ECO:0000256" key="2">
    <source>
        <dbReference type="ARBA" id="ARBA00010350"/>
    </source>
</evidence>
<dbReference type="CDD" id="cd10432">
    <property type="entry name" value="BI-1-like_bacterial"/>
    <property type="match status" value="1"/>
</dbReference>
<feature type="transmembrane region" description="Helical" evidence="6">
    <location>
        <begin position="140"/>
        <end position="159"/>
    </location>
</feature>
<gene>
    <name evidence="7" type="ORF">FC34_GL000601</name>
</gene>
<sequence>MQEQPRVVNEDAGLISFFGRVYTHMGLGLGLTALVSYLLGFVFKTQYLNFLGQNRWAQWVFLLLPFAMVLGISGRRAQRSSAFAATMFYALSAAYGLTFSLILQFYSAANIAVAFATTAVVFIVMSMVGRFGKRDLSKAGSIASAALIGIIIMSIVNIFMHSGPIQMLISYGILIVFIILTAWDTQNLKKLYYQVGDSGALNMNSIAVQGALMLYLDFINLFMSILQIFGGSNKD</sequence>
<keyword evidence="8" id="KW-1185">Reference proteome</keyword>
<evidence type="ECO:0000313" key="7">
    <source>
        <dbReference type="EMBL" id="KRM72889.1"/>
    </source>
</evidence>
<evidence type="ECO:0000256" key="6">
    <source>
        <dbReference type="RuleBase" id="RU004379"/>
    </source>
</evidence>
<dbReference type="Pfam" id="PF01027">
    <property type="entry name" value="Bax1-I"/>
    <property type="match status" value="1"/>
</dbReference>
<feature type="transmembrane region" description="Helical" evidence="6">
    <location>
        <begin position="165"/>
        <end position="185"/>
    </location>
</feature>
<feature type="transmembrane region" description="Helical" evidence="6">
    <location>
        <begin position="21"/>
        <end position="44"/>
    </location>
</feature>
<protein>
    <submittedName>
        <fullName evidence="7">Integral membrane protein</fullName>
    </submittedName>
</protein>
<comment type="subcellular location">
    <subcellularLocation>
        <location evidence="1">Membrane</location>
        <topology evidence="1">Multi-pass membrane protein</topology>
    </subcellularLocation>
</comment>
<proteinExistence type="inferred from homology"/>
<dbReference type="InterPro" id="IPR006214">
    <property type="entry name" value="Bax_inhibitor_1-related"/>
</dbReference>
<evidence type="ECO:0000313" key="8">
    <source>
        <dbReference type="Proteomes" id="UP000051672"/>
    </source>
</evidence>
<dbReference type="PANTHER" id="PTHR23291">
    <property type="entry name" value="BAX INHIBITOR-RELATED"/>
    <property type="match status" value="1"/>
</dbReference>
<keyword evidence="4 6" id="KW-1133">Transmembrane helix</keyword>
<dbReference type="AlphaFoldDB" id="A0A0R2B918"/>
<evidence type="ECO:0000256" key="3">
    <source>
        <dbReference type="ARBA" id="ARBA00022692"/>
    </source>
</evidence>
<reference evidence="7 8" key="1">
    <citation type="journal article" date="2015" name="Genome Announc.">
        <title>Expanding the biotechnology potential of lactobacilli through comparative genomics of 213 strains and associated genera.</title>
        <authorList>
            <person name="Sun Z."/>
            <person name="Harris H.M."/>
            <person name="McCann A."/>
            <person name="Guo C."/>
            <person name="Argimon S."/>
            <person name="Zhang W."/>
            <person name="Yang X."/>
            <person name="Jeffery I.B."/>
            <person name="Cooney J.C."/>
            <person name="Kagawa T.F."/>
            <person name="Liu W."/>
            <person name="Song Y."/>
            <person name="Salvetti E."/>
            <person name="Wrobel A."/>
            <person name="Rasinkangas P."/>
            <person name="Parkhill J."/>
            <person name="Rea M.C."/>
            <person name="O'Sullivan O."/>
            <person name="Ritari J."/>
            <person name="Douillard F.P."/>
            <person name="Paul Ross R."/>
            <person name="Yang R."/>
            <person name="Briner A.E."/>
            <person name="Felis G.E."/>
            <person name="de Vos W.M."/>
            <person name="Barrangou R."/>
            <person name="Klaenhammer T.R."/>
            <person name="Caufield P.W."/>
            <person name="Cui Y."/>
            <person name="Zhang H."/>
            <person name="O'Toole P.W."/>
        </authorList>
    </citation>
    <scope>NUCLEOTIDE SEQUENCE [LARGE SCALE GENOMIC DNA]</scope>
    <source>
        <strain evidence="7 8">DSM 23927</strain>
    </source>
</reference>
<comment type="caution">
    <text evidence="7">The sequence shown here is derived from an EMBL/GenBank/DDBJ whole genome shotgun (WGS) entry which is preliminary data.</text>
</comment>
<evidence type="ECO:0000256" key="1">
    <source>
        <dbReference type="ARBA" id="ARBA00004141"/>
    </source>
</evidence>